<protein>
    <submittedName>
        <fullName evidence="1">Uncharacterized protein</fullName>
    </submittedName>
</protein>
<sequence>MSSKESQFRDRIFDLGHKAGKSRQTSVERLGDLKYKLESSFRPPKNNGDLSWKAFRTEIRTQSTRNFIVPSLSHYQDISSFRSTTPKQRSVLVSPGRARHYSGHSKQFLHSRTSSPLMLSPSSIRDNFNFTMDKKRIQEIICLEDLHRAIEVIEEMSETDCNQLTIGYKQALLKFCSRTMSKVRPMDF</sequence>
<gene>
    <name evidence="1" type="ORF">BSTOLATCC_MIC36369</name>
</gene>
<keyword evidence="2" id="KW-1185">Reference proteome</keyword>
<dbReference type="EMBL" id="CAJZBQ010000036">
    <property type="protein sequence ID" value="CAG9324583.1"/>
    <property type="molecule type" value="Genomic_DNA"/>
</dbReference>
<proteinExistence type="predicted"/>
<evidence type="ECO:0000313" key="1">
    <source>
        <dbReference type="EMBL" id="CAG9324583.1"/>
    </source>
</evidence>
<dbReference type="Proteomes" id="UP001162131">
    <property type="component" value="Unassembled WGS sequence"/>
</dbReference>
<evidence type="ECO:0000313" key="2">
    <source>
        <dbReference type="Proteomes" id="UP001162131"/>
    </source>
</evidence>
<organism evidence="1 2">
    <name type="scientific">Blepharisma stoltei</name>
    <dbReference type="NCBI Taxonomy" id="1481888"/>
    <lineage>
        <taxon>Eukaryota</taxon>
        <taxon>Sar</taxon>
        <taxon>Alveolata</taxon>
        <taxon>Ciliophora</taxon>
        <taxon>Postciliodesmatophora</taxon>
        <taxon>Heterotrichea</taxon>
        <taxon>Heterotrichida</taxon>
        <taxon>Blepharismidae</taxon>
        <taxon>Blepharisma</taxon>
    </lineage>
</organism>
<comment type="caution">
    <text evidence="1">The sequence shown here is derived from an EMBL/GenBank/DDBJ whole genome shotgun (WGS) entry which is preliminary data.</text>
</comment>
<accession>A0AAU9JG13</accession>
<reference evidence="1" key="1">
    <citation type="submission" date="2021-09" db="EMBL/GenBank/DDBJ databases">
        <authorList>
            <consortium name="AG Swart"/>
            <person name="Singh M."/>
            <person name="Singh A."/>
            <person name="Seah K."/>
            <person name="Emmerich C."/>
        </authorList>
    </citation>
    <scope>NUCLEOTIDE SEQUENCE</scope>
    <source>
        <strain evidence="1">ATCC30299</strain>
    </source>
</reference>
<name>A0AAU9JG13_9CILI</name>
<dbReference type="AlphaFoldDB" id="A0AAU9JG13"/>